<feature type="repeat" description="WD" evidence="3">
    <location>
        <begin position="458"/>
        <end position="480"/>
    </location>
</feature>
<evidence type="ECO:0000256" key="2">
    <source>
        <dbReference type="ARBA" id="ARBA00022737"/>
    </source>
</evidence>
<dbReference type="InterPro" id="IPR001680">
    <property type="entry name" value="WD40_rpt"/>
</dbReference>
<evidence type="ECO:0000313" key="6">
    <source>
        <dbReference type="EMBL" id="OLQ02050.1"/>
    </source>
</evidence>
<evidence type="ECO:0000313" key="7">
    <source>
        <dbReference type="Proteomes" id="UP000186817"/>
    </source>
</evidence>
<dbReference type="AlphaFoldDB" id="A0A1Q9E3P9"/>
<dbReference type="Proteomes" id="UP000186817">
    <property type="component" value="Unassembled WGS sequence"/>
</dbReference>
<dbReference type="SMART" id="SM00320">
    <property type="entry name" value="WD40"/>
    <property type="match status" value="3"/>
</dbReference>
<dbReference type="InterPro" id="IPR036322">
    <property type="entry name" value="WD40_repeat_dom_sf"/>
</dbReference>
<sequence>MTYKIAIFTVFNVAFHPILPGIICSGSDDRSIRIWNWTPAFNGQRELRKLLGHTSYVRGLLWHTELPQILPPISSDTLSTAQFFSKLPSCAGRMAMATEMEIASLFGAQLPAVKRQAEEKLLPARSDGAREELVQHPKWPKSNAKGNKGKGKGKGQKGGNKAQGSSQGATLTQEQIMEAIRLLTQLALRHEDNINILRQDRAFLLLMKTSGPESMVNALFGISQQWKQHREEGKTEAPLRIALLKCLILELKTRAQQIIESKEKAQTAAKMGWLQSSKDREPCWLPLVWDSANQVDKPVQDLGPLPHSDAMRALDTVMSGADGMIIQRFHSTRPLAQDPQGAMMAFLMEVSNRGGEAQEVYSAISTLCHSALFYVIGARIRVDTAKRTPLDFGPSLDLPSWRRLLQGFWLARRADPDVRMVDFGELWQPYLGDVGGTTPQFFLTFDPRMPPLEWPGHMFSGSWDATIRVWDVEDQRCLYTSYEHHADVYGVAVHPERPFFLVSSSRDTTIRLWIFEDLVRPMLVESLVRPESMSELLGNSLEEVLATFQAPPASHSRRKRLYGEASQRLATELAASGGIRPVSIQVYQKILNFFMYRRGLEDLWGLVANIRGEVLPGGLATHRGFFHERELIACQKSKALELASGRGKMGVSGKLEERLLKAAQIMLRVGDTRSYCRFTAQAGHWERAICIAPAVSHKFWQELCAEYVDTLSAASDIEEAAPFLISAGRSSKLVDHYIERSELDNAFVVAKANCDRLFPAPAGQAGEAPPRPPPSEDARGRLEDVAAVLARRHSDQGEPLLALTA</sequence>
<dbReference type="PRINTS" id="PR00320">
    <property type="entry name" value="GPROTEINBRPT"/>
</dbReference>
<feature type="compositionally biased region" description="Low complexity" evidence="4">
    <location>
        <begin position="159"/>
        <end position="169"/>
    </location>
</feature>
<evidence type="ECO:0000259" key="5">
    <source>
        <dbReference type="Pfam" id="PF23774"/>
    </source>
</evidence>
<reference evidence="6 7" key="1">
    <citation type="submission" date="2016-02" db="EMBL/GenBank/DDBJ databases">
        <title>Genome analysis of coral dinoflagellate symbionts highlights evolutionary adaptations to a symbiotic lifestyle.</title>
        <authorList>
            <person name="Aranda M."/>
            <person name="Li Y."/>
            <person name="Liew Y.J."/>
            <person name="Baumgarten S."/>
            <person name="Simakov O."/>
            <person name="Wilson M."/>
            <person name="Piel J."/>
            <person name="Ashoor H."/>
            <person name="Bougouffa S."/>
            <person name="Bajic V.B."/>
            <person name="Ryu T."/>
            <person name="Ravasi T."/>
            <person name="Bayer T."/>
            <person name="Micklem G."/>
            <person name="Kim H."/>
            <person name="Bhak J."/>
            <person name="Lajeunesse T.C."/>
            <person name="Voolstra C.R."/>
        </authorList>
    </citation>
    <scope>NUCLEOTIDE SEQUENCE [LARGE SCALE GENOMIC DNA]</scope>
    <source>
        <strain evidence="6 7">CCMP2467</strain>
    </source>
</reference>
<dbReference type="InterPro" id="IPR020472">
    <property type="entry name" value="WD40_PAC1"/>
</dbReference>
<feature type="region of interest" description="Disordered" evidence="4">
    <location>
        <begin position="124"/>
        <end position="170"/>
    </location>
</feature>
<dbReference type="PROSITE" id="PS50082">
    <property type="entry name" value="WD_REPEATS_2"/>
    <property type="match status" value="3"/>
</dbReference>
<dbReference type="Gene3D" id="2.130.10.10">
    <property type="entry name" value="YVTN repeat-like/Quinoprotein amine dehydrogenase"/>
    <property type="match status" value="2"/>
</dbReference>
<comment type="caution">
    <text evidence="6">The sequence shown here is derived from an EMBL/GenBank/DDBJ whole genome shotgun (WGS) entry which is preliminary data.</text>
</comment>
<organism evidence="6 7">
    <name type="scientific">Symbiodinium microadriaticum</name>
    <name type="common">Dinoflagellate</name>
    <name type="synonym">Zooxanthella microadriatica</name>
    <dbReference type="NCBI Taxonomy" id="2951"/>
    <lineage>
        <taxon>Eukaryota</taxon>
        <taxon>Sar</taxon>
        <taxon>Alveolata</taxon>
        <taxon>Dinophyceae</taxon>
        <taxon>Suessiales</taxon>
        <taxon>Symbiodiniaceae</taxon>
        <taxon>Symbiodinium</taxon>
    </lineage>
</organism>
<feature type="domain" description="Gem-associated protein 5 TPR" evidence="5">
    <location>
        <begin position="668"/>
        <end position="755"/>
    </location>
</feature>
<feature type="repeat" description="WD" evidence="3">
    <location>
        <begin position="10"/>
        <end position="36"/>
    </location>
</feature>
<feature type="repeat" description="WD" evidence="3">
    <location>
        <begin position="481"/>
        <end position="513"/>
    </location>
</feature>
<keyword evidence="7" id="KW-1185">Reference proteome</keyword>
<dbReference type="InterPro" id="IPR056421">
    <property type="entry name" value="TPR_GEMI5"/>
</dbReference>
<gene>
    <name evidence="6" type="ORF">AK812_SmicGene15155</name>
</gene>
<dbReference type="Pfam" id="PF23774">
    <property type="entry name" value="TPR_GEMI5"/>
    <property type="match status" value="1"/>
</dbReference>
<dbReference type="EMBL" id="LSRX01000274">
    <property type="protein sequence ID" value="OLQ02050.1"/>
    <property type="molecule type" value="Genomic_DNA"/>
</dbReference>
<evidence type="ECO:0000256" key="3">
    <source>
        <dbReference type="PROSITE-ProRule" id="PRU00221"/>
    </source>
</evidence>
<evidence type="ECO:0000256" key="1">
    <source>
        <dbReference type="ARBA" id="ARBA00022574"/>
    </source>
</evidence>
<dbReference type="InterPro" id="IPR015943">
    <property type="entry name" value="WD40/YVTN_repeat-like_dom_sf"/>
</dbReference>
<dbReference type="Pfam" id="PF00400">
    <property type="entry name" value="WD40"/>
    <property type="match status" value="3"/>
</dbReference>
<feature type="region of interest" description="Disordered" evidence="4">
    <location>
        <begin position="760"/>
        <end position="783"/>
    </location>
</feature>
<name>A0A1Q9E3P9_SYMMI</name>
<dbReference type="SUPFAM" id="SSF50978">
    <property type="entry name" value="WD40 repeat-like"/>
    <property type="match status" value="2"/>
</dbReference>
<dbReference type="PANTHER" id="PTHR44464:SF1">
    <property type="entry name" value="WD REPEAT-CONTAINING PROTEIN 17"/>
    <property type="match status" value="1"/>
</dbReference>
<proteinExistence type="predicted"/>
<keyword evidence="1 3" id="KW-0853">WD repeat</keyword>
<protein>
    <recommendedName>
        <fullName evidence="5">Gem-associated protein 5 TPR domain-containing protein</fullName>
    </recommendedName>
</protein>
<dbReference type="PANTHER" id="PTHR44464">
    <property type="entry name" value="WD REPEAT-CONTAINING PROTEIN 17"/>
    <property type="match status" value="1"/>
</dbReference>
<feature type="compositionally biased region" description="Basic and acidic residues" evidence="4">
    <location>
        <begin position="124"/>
        <end position="135"/>
    </location>
</feature>
<accession>A0A1Q9E3P9</accession>
<evidence type="ECO:0000256" key="4">
    <source>
        <dbReference type="SAM" id="MobiDB-lite"/>
    </source>
</evidence>
<keyword evidence="2" id="KW-0677">Repeat</keyword>
<feature type="compositionally biased region" description="Basic and acidic residues" evidence="4">
    <location>
        <begin position="774"/>
        <end position="783"/>
    </location>
</feature>
<dbReference type="OrthoDB" id="2161379at2759"/>